<comment type="caution">
    <text evidence="2">The sequence shown here is derived from an EMBL/GenBank/DDBJ whole genome shotgun (WGS) entry which is preliminary data.</text>
</comment>
<dbReference type="GO" id="GO:0016020">
    <property type="term" value="C:membrane"/>
    <property type="evidence" value="ECO:0007669"/>
    <property type="project" value="InterPro"/>
</dbReference>
<dbReference type="AlphaFoldDB" id="A0A512NLR9"/>
<dbReference type="OrthoDB" id="9814012at2"/>
<keyword evidence="1" id="KW-0812">Transmembrane</keyword>
<evidence type="ECO:0000313" key="3">
    <source>
        <dbReference type="Proteomes" id="UP000321058"/>
    </source>
</evidence>
<feature type="transmembrane region" description="Helical" evidence="1">
    <location>
        <begin position="60"/>
        <end position="79"/>
    </location>
</feature>
<dbReference type="NCBIfam" id="NF037968">
    <property type="entry name" value="SemiSWEET_2"/>
    <property type="match status" value="1"/>
</dbReference>
<gene>
    <name evidence="2" type="ORF">RSO01_70600</name>
</gene>
<reference evidence="2 3" key="1">
    <citation type="submission" date="2019-07" db="EMBL/GenBank/DDBJ databases">
        <title>Whole genome shotgun sequence of Reyranella soli NBRC 108950.</title>
        <authorList>
            <person name="Hosoyama A."/>
            <person name="Uohara A."/>
            <person name="Ohji S."/>
            <person name="Ichikawa N."/>
        </authorList>
    </citation>
    <scope>NUCLEOTIDE SEQUENCE [LARGE SCALE GENOMIC DNA]</scope>
    <source>
        <strain evidence="2 3">NBRC 108950</strain>
    </source>
</reference>
<keyword evidence="2" id="KW-0813">Transport</keyword>
<dbReference type="RefSeq" id="WP_147155268.1">
    <property type="nucleotide sequence ID" value="NZ_BKAJ01000143.1"/>
</dbReference>
<sequence>MEYDAIIGVGAATLTTLSNWPQLKKCWQTGKAEDLSLRAFVILAVGVALWLVYGALKSDWIIMAANAVSLALLCGILFFKIRGTTKRSAEDGAVS</sequence>
<dbReference type="InterPro" id="IPR004316">
    <property type="entry name" value="SWEET_rpt"/>
</dbReference>
<dbReference type="Pfam" id="PF03083">
    <property type="entry name" value="MtN3_slv"/>
    <property type="match status" value="1"/>
</dbReference>
<dbReference type="Proteomes" id="UP000321058">
    <property type="component" value="Unassembled WGS sequence"/>
</dbReference>
<dbReference type="InterPro" id="IPR047662">
    <property type="entry name" value="SemiSWEET"/>
</dbReference>
<keyword evidence="1" id="KW-1133">Transmembrane helix</keyword>
<accession>A0A512NLR9</accession>
<feature type="transmembrane region" description="Helical" evidence="1">
    <location>
        <begin position="35"/>
        <end position="54"/>
    </location>
</feature>
<evidence type="ECO:0000313" key="2">
    <source>
        <dbReference type="EMBL" id="GEP59894.1"/>
    </source>
</evidence>
<proteinExistence type="predicted"/>
<dbReference type="Gene3D" id="1.20.1280.290">
    <property type="match status" value="1"/>
</dbReference>
<dbReference type="EMBL" id="BKAJ01000143">
    <property type="protein sequence ID" value="GEP59894.1"/>
    <property type="molecule type" value="Genomic_DNA"/>
</dbReference>
<keyword evidence="2" id="KW-0762">Sugar transport</keyword>
<dbReference type="GO" id="GO:0051119">
    <property type="term" value="F:sugar transmembrane transporter activity"/>
    <property type="evidence" value="ECO:0007669"/>
    <property type="project" value="InterPro"/>
</dbReference>
<protein>
    <submittedName>
        <fullName evidence="2">Sugar transporter SemiSWEET</fullName>
    </submittedName>
</protein>
<keyword evidence="1" id="KW-0472">Membrane</keyword>
<organism evidence="2 3">
    <name type="scientific">Reyranella soli</name>
    <dbReference type="NCBI Taxonomy" id="1230389"/>
    <lineage>
        <taxon>Bacteria</taxon>
        <taxon>Pseudomonadati</taxon>
        <taxon>Pseudomonadota</taxon>
        <taxon>Alphaproteobacteria</taxon>
        <taxon>Hyphomicrobiales</taxon>
        <taxon>Reyranellaceae</taxon>
        <taxon>Reyranella</taxon>
    </lineage>
</organism>
<name>A0A512NLR9_9HYPH</name>
<evidence type="ECO:0000256" key="1">
    <source>
        <dbReference type="SAM" id="Phobius"/>
    </source>
</evidence>
<keyword evidence="3" id="KW-1185">Reference proteome</keyword>